<dbReference type="AlphaFoldDB" id="B6TVI2"/>
<proteinExistence type="evidence at transcript level"/>
<evidence type="ECO:0000313" key="1">
    <source>
        <dbReference type="EMBL" id="ACG41115.1"/>
    </source>
</evidence>
<accession>B6TVI2</accession>
<organism evidence="1">
    <name type="scientific">Zea mays</name>
    <name type="common">Maize</name>
    <dbReference type="NCBI Taxonomy" id="4577"/>
    <lineage>
        <taxon>Eukaryota</taxon>
        <taxon>Viridiplantae</taxon>
        <taxon>Streptophyta</taxon>
        <taxon>Embryophyta</taxon>
        <taxon>Tracheophyta</taxon>
        <taxon>Spermatophyta</taxon>
        <taxon>Magnoliopsida</taxon>
        <taxon>Liliopsida</taxon>
        <taxon>Poales</taxon>
        <taxon>Poaceae</taxon>
        <taxon>PACMAD clade</taxon>
        <taxon>Panicoideae</taxon>
        <taxon>Andropogonodae</taxon>
        <taxon>Andropogoneae</taxon>
        <taxon>Tripsacinae</taxon>
        <taxon>Zea</taxon>
    </lineage>
</organism>
<sequence>MRGLGEVLGVGQEQERDGGDVLHVAASRLVDHAPGGVRDVRGRRRLRDERAYEAVRELLVRLQRQRGAFYELLQCSQIPPYKSVLLC</sequence>
<reference evidence="1" key="1">
    <citation type="journal article" date="2009" name="Plant Mol. Biol.">
        <title>Insights into corn genes derived from large-scale cDNA sequencing.</title>
        <authorList>
            <person name="Alexandrov N.N."/>
            <person name="Brover V.V."/>
            <person name="Freidin S."/>
            <person name="Troukhan M.E."/>
            <person name="Tatarinova T.V."/>
            <person name="Zhang H."/>
            <person name="Swaller T.J."/>
            <person name="Lu Y.P."/>
            <person name="Bouck J."/>
            <person name="Flavell R.B."/>
            <person name="Feldmann K.A."/>
        </authorList>
    </citation>
    <scope>NUCLEOTIDE SEQUENCE</scope>
</reference>
<name>B6TVI2_MAIZE</name>
<dbReference type="EMBL" id="EU968997">
    <property type="protein sequence ID" value="ACG41115.1"/>
    <property type="molecule type" value="mRNA"/>
</dbReference>
<protein>
    <submittedName>
        <fullName evidence="1">Uncharacterized protein</fullName>
    </submittedName>
</protein>